<dbReference type="OMA" id="WHPVEVT"/>
<reference evidence="3 5" key="2">
    <citation type="journal article" date="2013" name="Nature">
        <title>Insights into bilaterian evolution from three spiralian genomes.</title>
        <authorList>
            <person name="Simakov O."/>
            <person name="Marletaz F."/>
            <person name="Cho S.J."/>
            <person name="Edsinger-Gonzales E."/>
            <person name="Havlak P."/>
            <person name="Hellsten U."/>
            <person name="Kuo D.H."/>
            <person name="Larsson T."/>
            <person name="Lv J."/>
            <person name="Arendt D."/>
            <person name="Savage R."/>
            <person name="Osoegawa K."/>
            <person name="de Jong P."/>
            <person name="Grimwood J."/>
            <person name="Chapman J.A."/>
            <person name="Shapiro H."/>
            <person name="Aerts A."/>
            <person name="Otillar R.P."/>
            <person name="Terry A.Y."/>
            <person name="Boore J.L."/>
            <person name="Grigoriev I.V."/>
            <person name="Lindberg D.R."/>
            <person name="Seaver E.C."/>
            <person name="Weisblat D.A."/>
            <person name="Putnam N.H."/>
            <person name="Rokhsar D.S."/>
        </authorList>
    </citation>
    <scope>NUCLEOTIDE SEQUENCE</scope>
    <source>
        <strain evidence="3 5">I ESC-2004</strain>
    </source>
</reference>
<feature type="transmembrane region" description="Helical" evidence="1">
    <location>
        <begin position="253"/>
        <end position="273"/>
    </location>
</feature>
<dbReference type="GO" id="GO:0034164">
    <property type="term" value="P:negative regulation of toll-like receptor 9 signaling pathway"/>
    <property type="evidence" value="ECO:0007669"/>
    <property type="project" value="TreeGrafter"/>
</dbReference>
<dbReference type="HOGENOM" id="CLU_481665_0_0_1"/>
<dbReference type="Gene3D" id="2.30.29.30">
    <property type="entry name" value="Pleckstrin-homology domain (PH domain)/Phosphotyrosine-binding domain (PTB)"/>
    <property type="match status" value="1"/>
</dbReference>
<name>R7TTL8_CAPTE</name>
<dbReference type="EMBL" id="KB309310">
    <property type="protein sequence ID" value="ELT94791.1"/>
    <property type="molecule type" value="Genomic_DNA"/>
</dbReference>
<accession>R7TTL8</accession>
<dbReference type="GO" id="GO:0006915">
    <property type="term" value="P:apoptotic process"/>
    <property type="evidence" value="ECO:0007669"/>
    <property type="project" value="InterPro"/>
</dbReference>
<feature type="domain" description="GRAM" evidence="2">
    <location>
        <begin position="413"/>
        <end position="504"/>
    </location>
</feature>
<dbReference type="STRING" id="283909.R7TTL8"/>
<dbReference type="Pfam" id="PF02893">
    <property type="entry name" value="GRAM"/>
    <property type="match status" value="1"/>
</dbReference>
<organism evidence="3">
    <name type="scientific">Capitella teleta</name>
    <name type="common">Polychaete worm</name>
    <dbReference type="NCBI Taxonomy" id="283909"/>
    <lineage>
        <taxon>Eukaryota</taxon>
        <taxon>Metazoa</taxon>
        <taxon>Spiralia</taxon>
        <taxon>Lophotrochozoa</taxon>
        <taxon>Annelida</taxon>
        <taxon>Polychaeta</taxon>
        <taxon>Sedentaria</taxon>
        <taxon>Scolecida</taxon>
        <taxon>Capitellidae</taxon>
        <taxon>Capitella</taxon>
    </lineage>
</organism>
<protein>
    <recommendedName>
        <fullName evidence="2">GRAM domain-containing protein</fullName>
    </recommendedName>
</protein>
<reference evidence="5" key="1">
    <citation type="submission" date="2012-12" db="EMBL/GenBank/DDBJ databases">
        <authorList>
            <person name="Hellsten U."/>
            <person name="Grimwood J."/>
            <person name="Chapman J.A."/>
            <person name="Shapiro H."/>
            <person name="Aerts A."/>
            <person name="Otillar R.P."/>
            <person name="Terry A.Y."/>
            <person name="Boore J.L."/>
            <person name="Simakov O."/>
            <person name="Marletaz F."/>
            <person name="Cho S.-J."/>
            <person name="Edsinger-Gonzales E."/>
            <person name="Havlak P."/>
            <person name="Kuo D.-H."/>
            <person name="Larsson T."/>
            <person name="Lv J."/>
            <person name="Arendt D."/>
            <person name="Savage R."/>
            <person name="Osoegawa K."/>
            <person name="de Jong P."/>
            <person name="Lindberg D.R."/>
            <person name="Seaver E.C."/>
            <person name="Weisblat D.A."/>
            <person name="Putnam N.H."/>
            <person name="Grigoriev I.V."/>
            <person name="Rokhsar D.S."/>
        </authorList>
    </citation>
    <scope>NUCLEOTIDE SEQUENCE</scope>
    <source>
        <strain evidence="5">I ESC-2004</strain>
    </source>
</reference>
<dbReference type="InterPro" id="IPR037847">
    <property type="entry name" value="GRAMDC4"/>
</dbReference>
<dbReference type="PANTHER" id="PTHR37402">
    <property type="entry name" value="GRAM DOMAIN-CONTAINING PROTEIN 4"/>
    <property type="match status" value="1"/>
</dbReference>
<keyword evidence="1" id="KW-0472">Membrane</keyword>
<evidence type="ECO:0000313" key="3">
    <source>
        <dbReference type="EMBL" id="ELT94791.1"/>
    </source>
</evidence>
<dbReference type="EnsemblMetazoa" id="CapteT226159">
    <property type="protein sequence ID" value="CapteP226159"/>
    <property type="gene ID" value="CapteG226159"/>
</dbReference>
<keyword evidence="5" id="KW-1185">Reference proteome</keyword>
<evidence type="ECO:0000256" key="1">
    <source>
        <dbReference type="SAM" id="Phobius"/>
    </source>
</evidence>
<dbReference type="AlphaFoldDB" id="R7TTL8"/>
<evidence type="ECO:0000313" key="5">
    <source>
        <dbReference type="Proteomes" id="UP000014760"/>
    </source>
</evidence>
<reference evidence="4" key="3">
    <citation type="submission" date="2015-06" db="UniProtKB">
        <authorList>
            <consortium name="EnsemblMetazoa"/>
        </authorList>
    </citation>
    <scope>IDENTIFICATION</scope>
</reference>
<proteinExistence type="predicted"/>
<gene>
    <name evidence="3" type="ORF">CAPTEDRAFT_226159</name>
</gene>
<dbReference type="OrthoDB" id="1708389at2759"/>
<evidence type="ECO:0000313" key="4">
    <source>
        <dbReference type="EnsemblMetazoa" id="CapteP226159"/>
    </source>
</evidence>
<dbReference type="PANTHER" id="PTHR37402:SF1">
    <property type="entry name" value="GRAM DOMAIN-CONTAINING PROTEIN 4"/>
    <property type="match status" value="1"/>
</dbReference>
<dbReference type="InterPro" id="IPR004182">
    <property type="entry name" value="GRAM"/>
</dbReference>
<keyword evidence="1" id="KW-0812">Transmembrane</keyword>
<feature type="transmembrane region" description="Helical" evidence="1">
    <location>
        <begin position="151"/>
        <end position="176"/>
    </location>
</feature>
<keyword evidence="1" id="KW-1133">Transmembrane helix</keyword>
<dbReference type="InterPro" id="IPR011993">
    <property type="entry name" value="PH-like_dom_sf"/>
</dbReference>
<sequence>MTYSTQRWSLIVLNNTKSCKEVDMYQEKEEVLEAGGDYAWNSSHGDVSGDWVDVGHIASEEIPAEIKLNAETASSAWMNVLPERMVAALYELLADFTEEAVPEPQLTEDETLSVNRLKDNIRRFKSNSEPIFDSIQGVRSLLRWKNPAATFLTFVVYMYAVYIGWLLPVALFLLLFRLFVNYLSSKGWDLNVQYFRETERQKAKDGDSFSDMGVSDKFSVVVQVAKQVQNKLGHIADTLEKFKNLLMWKQPAASLNLFLVLLIAFIASCFLPGQTLFTVGGILLGIKLYIIEYIYVRFPRFKQRHDSVARMWRELPTDRELENRYQKAAINRNLVISRSEVTLPKEVSAPEHDFQFCEVFNLPPSETPKTESDICDIRIGEWKRSQAAVGAYFQSGFDVEDWVGGRRCTLIDKDKSWTSAIQYGRLFLTHSFLCFERLPVNKKSVSSNVMIALKDITSIVRSKPYWLLPGPGMSIDICVSGFEKPYVFGTILNRDETYANIVNHAKKVELPWAMDVATEAVATETDAPVDNTDGGAGLSFRMSTLKEKESGDEDEMGRNLDLLVDL</sequence>
<evidence type="ECO:0000259" key="2">
    <source>
        <dbReference type="Pfam" id="PF02893"/>
    </source>
</evidence>
<dbReference type="Proteomes" id="UP000014760">
    <property type="component" value="Unassembled WGS sequence"/>
</dbReference>
<feature type="transmembrane region" description="Helical" evidence="1">
    <location>
        <begin position="279"/>
        <end position="296"/>
    </location>
</feature>
<dbReference type="EMBL" id="AMQN01012121">
    <property type="status" value="NOT_ANNOTATED_CDS"/>
    <property type="molecule type" value="Genomic_DNA"/>
</dbReference>